<keyword evidence="4" id="KW-1185">Reference proteome</keyword>
<dbReference type="SUPFAM" id="SSF52087">
    <property type="entry name" value="CRAL/TRIO domain"/>
    <property type="match status" value="1"/>
</dbReference>
<dbReference type="PANTHER" id="PTHR46384">
    <property type="entry name" value="MOTILE SPERM DOMAIN-CONTAINING PROTEIN 2"/>
    <property type="match status" value="1"/>
</dbReference>
<reference evidence="3 4" key="1">
    <citation type="submission" date="2023-03" db="EMBL/GenBank/DDBJ databases">
        <title>Genome insight into feeding habits of ladybird beetles.</title>
        <authorList>
            <person name="Li H.-S."/>
            <person name="Huang Y.-H."/>
            <person name="Pang H."/>
        </authorList>
    </citation>
    <scope>NUCLEOTIDE SEQUENCE [LARGE SCALE GENOMIC DNA]</scope>
    <source>
        <strain evidence="3">SYSU_2023b</strain>
        <tissue evidence="3">Whole body</tissue>
    </source>
</reference>
<dbReference type="InterPro" id="IPR008962">
    <property type="entry name" value="PapD-like_sf"/>
</dbReference>
<dbReference type="PROSITE" id="PS50191">
    <property type="entry name" value="CRAL_TRIO"/>
    <property type="match status" value="1"/>
</dbReference>
<dbReference type="InterPro" id="IPR036273">
    <property type="entry name" value="CRAL/TRIO_N_dom_sf"/>
</dbReference>
<dbReference type="Pfam" id="PF00650">
    <property type="entry name" value="CRAL_TRIO"/>
    <property type="match status" value="1"/>
</dbReference>
<dbReference type="InterPro" id="IPR013783">
    <property type="entry name" value="Ig-like_fold"/>
</dbReference>
<comment type="caution">
    <text evidence="3">The sequence shown here is derived from an EMBL/GenBank/DDBJ whole genome shotgun (WGS) entry which is preliminary data.</text>
</comment>
<organism evidence="3 4">
    <name type="scientific">Henosepilachna vigintioctopunctata</name>
    <dbReference type="NCBI Taxonomy" id="420089"/>
    <lineage>
        <taxon>Eukaryota</taxon>
        <taxon>Metazoa</taxon>
        <taxon>Ecdysozoa</taxon>
        <taxon>Arthropoda</taxon>
        <taxon>Hexapoda</taxon>
        <taxon>Insecta</taxon>
        <taxon>Pterygota</taxon>
        <taxon>Neoptera</taxon>
        <taxon>Endopterygota</taxon>
        <taxon>Coleoptera</taxon>
        <taxon>Polyphaga</taxon>
        <taxon>Cucujiformia</taxon>
        <taxon>Coccinelloidea</taxon>
        <taxon>Coccinellidae</taxon>
        <taxon>Epilachninae</taxon>
        <taxon>Epilachnini</taxon>
        <taxon>Henosepilachna</taxon>
    </lineage>
</organism>
<dbReference type="SUPFAM" id="SSF49354">
    <property type="entry name" value="PapD-like"/>
    <property type="match status" value="1"/>
</dbReference>
<dbReference type="EMBL" id="JARQZJ010000102">
    <property type="protein sequence ID" value="KAK9886809.1"/>
    <property type="molecule type" value="Genomic_DNA"/>
</dbReference>
<dbReference type="PROSITE" id="PS50202">
    <property type="entry name" value="MSP"/>
    <property type="match status" value="1"/>
</dbReference>
<protein>
    <recommendedName>
        <fullName evidence="5">Motile sperm domain-containing protein 2</fullName>
    </recommendedName>
</protein>
<evidence type="ECO:0008006" key="5">
    <source>
        <dbReference type="Google" id="ProtNLM"/>
    </source>
</evidence>
<dbReference type="InterPro" id="IPR036865">
    <property type="entry name" value="CRAL-TRIO_dom_sf"/>
</dbReference>
<dbReference type="SUPFAM" id="SSF46938">
    <property type="entry name" value="CRAL/TRIO N-terminal domain"/>
    <property type="match status" value="1"/>
</dbReference>
<sequence>MGSQPSLDEINELRKAITQRISSENASVHSKDLQRIKDDDDWLRRFLMHTDLKQNEALQMMWNVLQWRNEYGTNDINEHNVKKDILILGGFFPRGKDIDGRLLFIFKCKKYVKNQHNTDDIKRCVIYWMERLERQTKGEPITMFFDMDGTGLSNMDLDFVKYIIGLFKDYYPYFLNYVLIFEMPWILNTAFKVIKTWLPEKAVKKIKFISKKDLKEWVPLDQALTCWGGEDDYTFSFMPEASSKEEMITQNNNNNRKVRFDDGTQMSDVGSTVTTSGEDGSLLSVSPEGLVKFTKDSDDEYISHLLLQNITSTPISFKVKTTAPEKFRVRPGYGCLAPGCKAVITVCLLPAYKASSIGKDKFLILSTLVDNSDLSSEELINLWKNTLTKKEHQIHLRCAPMNEVMKMEQQCMQLRKWNQVF</sequence>
<dbReference type="InterPro" id="IPR053012">
    <property type="entry name" value="ER-organelle_contact"/>
</dbReference>
<dbReference type="InterPro" id="IPR001251">
    <property type="entry name" value="CRAL-TRIO_dom"/>
</dbReference>
<evidence type="ECO:0000313" key="3">
    <source>
        <dbReference type="EMBL" id="KAK9886809.1"/>
    </source>
</evidence>
<dbReference type="Proteomes" id="UP001431783">
    <property type="component" value="Unassembled WGS sequence"/>
</dbReference>
<proteinExistence type="predicted"/>
<dbReference type="SMART" id="SM00516">
    <property type="entry name" value="SEC14"/>
    <property type="match status" value="1"/>
</dbReference>
<dbReference type="AlphaFoldDB" id="A0AAW1V0Z3"/>
<dbReference type="Pfam" id="PF00635">
    <property type="entry name" value="Motile_Sperm"/>
    <property type="match status" value="1"/>
</dbReference>
<feature type="domain" description="CRAL-TRIO" evidence="1">
    <location>
        <begin position="79"/>
        <end position="235"/>
    </location>
</feature>
<dbReference type="InterPro" id="IPR000535">
    <property type="entry name" value="MSP_dom"/>
</dbReference>
<feature type="domain" description="MSP" evidence="2">
    <location>
        <begin position="282"/>
        <end position="401"/>
    </location>
</feature>
<accession>A0AAW1V0Z3</accession>
<dbReference type="CDD" id="cd00170">
    <property type="entry name" value="SEC14"/>
    <property type="match status" value="1"/>
</dbReference>
<evidence type="ECO:0000313" key="4">
    <source>
        <dbReference type="Proteomes" id="UP001431783"/>
    </source>
</evidence>
<evidence type="ECO:0000259" key="2">
    <source>
        <dbReference type="PROSITE" id="PS50202"/>
    </source>
</evidence>
<dbReference type="GO" id="GO:0012505">
    <property type="term" value="C:endomembrane system"/>
    <property type="evidence" value="ECO:0007669"/>
    <property type="project" value="TreeGrafter"/>
</dbReference>
<evidence type="ECO:0000259" key="1">
    <source>
        <dbReference type="PROSITE" id="PS50191"/>
    </source>
</evidence>
<dbReference type="GO" id="GO:0140284">
    <property type="term" value="C:endoplasmic reticulum-endosome membrane contact site"/>
    <property type="evidence" value="ECO:0007669"/>
    <property type="project" value="TreeGrafter"/>
</dbReference>
<name>A0AAW1V0Z3_9CUCU</name>
<dbReference type="Gene3D" id="2.60.40.10">
    <property type="entry name" value="Immunoglobulins"/>
    <property type="match status" value="1"/>
</dbReference>
<gene>
    <name evidence="3" type="ORF">WA026_018461</name>
</gene>
<dbReference type="PANTHER" id="PTHR46384:SF1">
    <property type="entry name" value="MOTILE SPERM DOMAIN-CONTAINING PROTEIN 2"/>
    <property type="match status" value="1"/>
</dbReference>
<dbReference type="Gene3D" id="3.40.525.10">
    <property type="entry name" value="CRAL-TRIO lipid binding domain"/>
    <property type="match status" value="1"/>
</dbReference>